<proteinExistence type="inferred from homology"/>
<dbReference type="Pfam" id="PF07681">
    <property type="entry name" value="DoxX"/>
    <property type="match status" value="1"/>
</dbReference>
<evidence type="ECO:0000256" key="2">
    <source>
        <dbReference type="ARBA" id="ARBA00006679"/>
    </source>
</evidence>
<organism evidence="8 9">
    <name type="scientific">Nocardia pulmonis</name>
    <dbReference type="NCBI Taxonomy" id="2951408"/>
    <lineage>
        <taxon>Bacteria</taxon>
        <taxon>Bacillati</taxon>
        <taxon>Actinomycetota</taxon>
        <taxon>Actinomycetes</taxon>
        <taxon>Mycobacteriales</taxon>
        <taxon>Nocardiaceae</taxon>
        <taxon>Nocardia</taxon>
    </lineage>
</organism>
<dbReference type="GO" id="GO:0005886">
    <property type="term" value="C:plasma membrane"/>
    <property type="evidence" value="ECO:0007669"/>
    <property type="project" value="UniProtKB-SubCell"/>
</dbReference>
<dbReference type="PANTHER" id="PTHR33452">
    <property type="entry name" value="OXIDOREDUCTASE CATD-RELATED"/>
    <property type="match status" value="1"/>
</dbReference>
<evidence type="ECO:0000313" key="8">
    <source>
        <dbReference type="EMBL" id="MCM6778174.1"/>
    </source>
</evidence>
<comment type="subcellular location">
    <subcellularLocation>
        <location evidence="1">Cell membrane</location>
        <topology evidence="1">Multi-pass membrane protein</topology>
    </subcellularLocation>
</comment>
<dbReference type="RefSeq" id="WP_251917638.1">
    <property type="nucleotide sequence ID" value="NZ_JAMRXG010000019.1"/>
</dbReference>
<sequence>MTADLTAGSSRRLAGATDSQALDIGLLVLRVIFGGLMLVHGSQKLFGWFNGPGLQQTNATFDQMGYNPGKVFGTLAGLCEFTGGALLLLGLLTPLGAAIVIGTMINAMNATWKDGLAGYESGLLFAAAAVTLAFAGPGRLSLDHGRPWGQRGITWGGGAVVVAVVAALITLALKWWM</sequence>
<feature type="transmembrane region" description="Helical" evidence="7">
    <location>
        <begin position="21"/>
        <end position="39"/>
    </location>
</feature>
<keyword evidence="3" id="KW-1003">Cell membrane</keyword>
<feature type="transmembrane region" description="Helical" evidence="7">
    <location>
        <begin position="155"/>
        <end position="176"/>
    </location>
</feature>
<evidence type="ECO:0000313" key="9">
    <source>
        <dbReference type="Proteomes" id="UP001139157"/>
    </source>
</evidence>
<feature type="transmembrane region" description="Helical" evidence="7">
    <location>
        <begin position="85"/>
        <end position="105"/>
    </location>
</feature>
<keyword evidence="5 7" id="KW-1133">Transmembrane helix</keyword>
<comment type="caution">
    <text evidence="8">The sequence shown here is derived from an EMBL/GenBank/DDBJ whole genome shotgun (WGS) entry which is preliminary data.</text>
</comment>
<dbReference type="InterPro" id="IPR051907">
    <property type="entry name" value="DoxX-like_oxidoreductase"/>
</dbReference>
<reference evidence="8" key="1">
    <citation type="submission" date="2022-06" db="EMBL/GenBank/DDBJ databases">
        <title>Novel species in genus nocardia.</title>
        <authorList>
            <person name="Li F."/>
        </authorList>
    </citation>
    <scope>NUCLEOTIDE SEQUENCE</scope>
    <source>
        <strain evidence="8">CDC141</strain>
    </source>
</reference>
<evidence type="ECO:0000256" key="3">
    <source>
        <dbReference type="ARBA" id="ARBA00022475"/>
    </source>
</evidence>
<evidence type="ECO:0000256" key="5">
    <source>
        <dbReference type="ARBA" id="ARBA00022989"/>
    </source>
</evidence>
<dbReference type="EMBL" id="JAMRXG010000019">
    <property type="protein sequence ID" value="MCM6778174.1"/>
    <property type="molecule type" value="Genomic_DNA"/>
</dbReference>
<accession>A0A9X2ECX9</accession>
<gene>
    <name evidence="8" type="ORF">NDR86_32275</name>
</gene>
<keyword evidence="9" id="KW-1185">Reference proteome</keyword>
<evidence type="ECO:0000256" key="4">
    <source>
        <dbReference type="ARBA" id="ARBA00022692"/>
    </source>
</evidence>
<evidence type="ECO:0000256" key="6">
    <source>
        <dbReference type="ARBA" id="ARBA00023136"/>
    </source>
</evidence>
<evidence type="ECO:0000256" key="7">
    <source>
        <dbReference type="SAM" id="Phobius"/>
    </source>
</evidence>
<keyword evidence="6 7" id="KW-0472">Membrane</keyword>
<comment type="similarity">
    <text evidence="2">Belongs to the DoxX family.</text>
</comment>
<name>A0A9X2ECX9_9NOCA</name>
<dbReference type="AlphaFoldDB" id="A0A9X2ECX9"/>
<protein>
    <submittedName>
        <fullName evidence="8">DoxX family protein</fullName>
    </submittedName>
</protein>
<keyword evidence="4 7" id="KW-0812">Transmembrane</keyword>
<dbReference type="Proteomes" id="UP001139157">
    <property type="component" value="Unassembled WGS sequence"/>
</dbReference>
<dbReference type="PANTHER" id="PTHR33452:SF1">
    <property type="entry name" value="INNER MEMBRANE PROTEIN YPHA-RELATED"/>
    <property type="match status" value="1"/>
</dbReference>
<feature type="transmembrane region" description="Helical" evidence="7">
    <location>
        <begin position="117"/>
        <end position="135"/>
    </location>
</feature>
<dbReference type="InterPro" id="IPR032808">
    <property type="entry name" value="DoxX"/>
</dbReference>
<evidence type="ECO:0000256" key="1">
    <source>
        <dbReference type="ARBA" id="ARBA00004651"/>
    </source>
</evidence>